<dbReference type="SMART" id="SM00386">
    <property type="entry name" value="HAT"/>
    <property type="match status" value="4"/>
</dbReference>
<name>A0AAE6G5E5_MYXXA</name>
<sequence length="3192" mass="339618">MATESDSPKPATALDARAAAPELRLLDRRAFVGFPALEVLPGLRISDFALQIPDVSFPFNVSAGATRYQRKKLHFGFLELSVDADLVTRRVAELAGRLAGIEDLRLHFRPGYLEGQGRLPAPEHTPFTFKVAFDADGERLAVYLYDVRLYGFSSTPSVQVPGLLSAAVGALALVPDVEVRGATGFSTRVLPVLCQLAAVSRGYKMPTLDTARLSAAEVSSTGLRLRFSAGGLPPPSPPDEELLLALEGARAFADAEGLIAQGRLADARQAYLQAGDAQDAHPFAAERLLSLMVADPQAHDLALDVAATLQRRRDRSPASLWGEAVVRERRGEGARAAERYLALCALARRTSEEAAAFFAAEAAARCSRDTAPQVAVKALHELLGLKPDHLPSLKALARASDQARDRAGAVRAYRRLAALARDPAEAADAHVHLARLCAQTEDDIAGARLHCEAALRLAPDHPDALLLLGELCHRGGEHLRALKALDRLREVAMGRHELDRVGHADLMAGRVWDEGLKQPENALLRFREAVSLLPGEPEPLFAAARVAEGLGRLQEALAGYQQALELAGPAPRSEGVRHAAHASHHALARLYRTRLGDPARAREHLESALALDPRDAVALEELIPYFRATGRSQELAEALEKSAALQDAPGKRAAAWAEAGELYRGKLQQPEKAERLLLLALEADGDHRPALESLLALAEARRDGALLTRCLSSLARLATDLKERAQKYRRLAVAARDLAFDLDLAVHALQEVLRAEPDDLPALGELCALQRKRADMAGLADALEVRARVAEAQGDKRLAAAALRELAGVLEARLGRVGDALVALEKAARLAPDAAVLLDLADLSLRCERPEHARRALETLLSTLPRTAAPEKLADVRSRLGRACEMLGDREGAIAAYAQAFPLRRLDDALAARLEALYTEAGESQALAELWANRAQALMGADRAEEAAPLFLQSARALLERGENAAALMRLTAALEASPEGPLAAEVLESLAELELERGEKLEAARLYARRAALMPEARAGAKLLFRASLLAAGTSREEAFLADALERDASYAPARQRRGELRLPTDARAALEDFEAVLALPPADSDAPRESERVALTRKAATAAVRANRTDAARRLLAEYSARAPEDLDARVELASLHRKAGAREALADLLVELWPRLSGEPRRAARRELAELSLGLGRATTAVDALRSLRLEEPHDTWAAQSLLDLLPPPGTGTPEEETERLELLSTLVAAASGEARAELLARRAVLHRAAGRVSAARDDFSEAAKGSRRPASLLLALTELARESGDEAAELDVWRRAVSADANLATRARERLLALSATLVEKDERVLAREALGAAIALDLSAAERCDAFFSLAELARRDGKPEDEATALAEAALQGPAPRRVEALLARAALLESSGRLEDAGQSLEAALALAPRHAQATAALQRVLRAREDWAALAELLSTEAPHVAPAEAAAMYAELASLYLDRLSQPVPAEAALRQALRLSPSDAAVRRRLVSLVAERGELREAAALLETAAESATAQDAALLLREGAGHARGAHDLDKALKLARKAHSLVPAQGAELASLAELLYLRGAVIEALPLQDALAAAADFHSAPEAAESTWLRLAELAEQTGETKRAAAAYRKLLAERPLCEAAVMRLAALLEKDDPRGAFEVRVTHAHALAPSEDTVQRLVELSARAREVLADAGVAASLLARAASLASEPLPLRRRLAALHRETGRTLELLAELRQVATLSLEAGDPDAALEAYQEEARLAVDLGRADDALRALADARDLLEARGQQSEAAACERYRAKLLRDVKLDPAGAEVALERAFALAVDLGTAKLGAALAERRDDAEAEARWLERALPLLDDAGEAAAVLLRLARLNLGVLSDVAKAEELLRSALRKDRALTEAEGLLEKLLESDGRLAELAAWYEECAEGEPDAARRAELFLRAAVLYRDRAGRPEAAAAAFIAARGARPDDLELTAQAAELLHEVKRHADAAEFDAVLLEADPFREPVFARHLAFLEEAEDHQALAELMLRRAQRQDAAGAAESYLSAARAFRAAGARERALLCEDQAFELSPASAEAFEHVRERAAGDVRRLADLLSQRAAALSTSEALPLLRERASRLLDAGEALLAAEAFDEYLSLAGDDVDALSARAELAAKGGGPVAARPYDRRLLDVGGDALPVPVRTRTWLRLGHASLGAGAFHDAADAFESVVALEPEGERGREALSLLAEVHSRTGNAPGLYRASLQLARHAEDAATAEVLYRRAADLFDDPKDAIDALLPLARLRPADASVIDRAVAGLHALGRHGDLLDVYASGAEAAGGRRAAELLLAAASVASNSLADEDAAWTLTQRASEAAPEDLTALHALVTGLRQRGDSTRLLAALEQLVPRVEDADEAAVLRLELAALARAAGREDVAREALEEVAARGASGAGYADALEALEPLLKDAPARRAEVQVARAELASGRERQVLLMAAARGFEAAGQLPEALKAAKDAASVEPDVDAVLRVAHLYRASGEAPRAARALLQAARLAAPEERPPLLLEAAGLWEKAGEHGEALEVFERIATEAPDMLAPSELAERFGRLGAFARALEVGFAPAMASGDLTDALAMAAQAGDAARTREALWALAALADADPAHASALADGLRAEGDAEGLLELAGLSAARDAAFAVALRDEVLRSAAASVLPRLRALEELAPEPGFAARLTLLLPTLEKLPEALAEAVLAQVHAQPGTVRVEALAMAADGWPSRRKALLRERHALELELGRYEACVRTLSQLADEESDAAARAVLHLERGELLLSPLEQLPEAREAFEQALKDDPAQLHSLRHLLSLVDLGEEPAVFVSLVERLEQAAGAESGNTYRERLADAYEALGMVADAAAQLERLPETDERLARRARLAEERGLTGEALRLRERLTDEPAVLEAILRGYLDAQLVSPGARLAARLFDAGELSPEVTRMAAEHLSTVPEGVSLAVRIWPHLLREHPLDVDGWTLYAEALRALGRTEDSQRADGVGAALSSSDAAAPQAPVSALPVPSGFEHSVPAGAVPVTAERLPRLAAALRPVLSSLGAGSLQLVMDPVGGVEAYLASGDVLVLGAGALSCFGASELGYLCALALALGENGVKLARPGLVPGMEVAAVAAFRAVPASLAAGRVLARLDAEVRGGDPAQVDVGAVLARGDTFRALALCVLDGAWPCSVAPPCT</sequence>
<dbReference type="SMART" id="SM00028">
    <property type="entry name" value="TPR"/>
    <property type="match status" value="18"/>
</dbReference>
<evidence type="ECO:0000256" key="1">
    <source>
        <dbReference type="PROSITE-ProRule" id="PRU00339"/>
    </source>
</evidence>
<evidence type="ECO:0000313" key="3">
    <source>
        <dbReference type="Proteomes" id="UP000320179"/>
    </source>
</evidence>
<proteinExistence type="predicted"/>
<reference evidence="2 3" key="1">
    <citation type="journal article" date="2019" name="Science">
        <title>Social genes are selection hotspots in kin groups of a soil microbe.</title>
        <authorList>
            <person name="Wielgoss S."/>
            <person name="Wolfensberger R."/>
            <person name="Sun L."/>
            <person name="Fiegna F."/>
            <person name="Velicer G.J."/>
        </authorList>
    </citation>
    <scope>NUCLEOTIDE SEQUENCE [LARGE SCALE GENOMIC DNA]</scope>
    <source>
        <strain evidence="2 3">MC3.5.9c15</strain>
    </source>
</reference>
<keyword evidence="2" id="KW-0966">Cell projection</keyword>
<dbReference type="PANTHER" id="PTHR12558">
    <property type="entry name" value="CELL DIVISION CYCLE 16,23,27"/>
    <property type="match status" value="1"/>
</dbReference>
<organism evidence="2 3">
    <name type="scientific">Myxococcus xanthus</name>
    <dbReference type="NCBI Taxonomy" id="34"/>
    <lineage>
        <taxon>Bacteria</taxon>
        <taxon>Pseudomonadati</taxon>
        <taxon>Myxococcota</taxon>
        <taxon>Myxococcia</taxon>
        <taxon>Myxococcales</taxon>
        <taxon>Cystobacterineae</taxon>
        <taxon>Myxococcaceae</taxon>
        <taxon>Myxococcus</taxon>
    </lineage>
</organism>
<dbReference type="RefSeq" id="WP_140800020.1">
    <property type="nucleotide sequence ID" value="NZ_CP017173.1"/>
</dbReference>
<dbReference type="InterPro" id="IPR011990">
    <property type="entry name" value="TPR-like_helical_dom_sf"/>
</dbReference>
<evidence type="ECO:0000313" key="2">
    <source>
        <dbReference type="EMBL" id="QDE71278.1"/>
    </source>
</evidence>
<protein>
    <submittedName>
        <fullName evidence="2">Flagellar hook-length control protein FliK</fullName>
    </submittedName>
</protein>
<keyword evidence="1" id="KW-0802">TPR repeat</keyword>
<dbReference type="PROSITE" id="PS50005">
    <property type="entry name" value="TPR"/>
    <property type="match status" value="1"/>
</dbReference>
<feature type="repeat" description="TPR" evidence="1">
    <location>
        <begin position="2175"/>
        <end position="2208"/>
    </location>
</feature>
<dbReference type="SUPFAM" id="SSF48452">
    <property type="entry name" value="TPR-like"/>
    <property type="match status" value="9"/>
</dbReference>
<dbReference type="InterPro" id="IPR019734">
    <property type="entry name" value="TPR_rpt"/>
</dbReference>
<gene>
    <name evidence="2" type="ORF">BHS09_32260</name>
</gene>
<dbReference type="PANTHER" id="PTHR12558:SF13">
    <property type="entry name" value="CELL DIVISION CYCLE PROTEIN 27 HOMOLOG"/>
    <property type="match status" value="1"/>
</dbReference>
<accession>A0AAE6G5E5</accession>
<keyword evidence="2" id="KW-0969">Cilium</keyword>
<dbReference type="Gene3D" id="1.25.40.10">
    <property type="entry name" value="Tetratricopeptide repeat domain"/>
    <property type="match status" value="9"/>
</dbReference>
<dbReference type="InterPro" id="IPR003107">
    <property type="entry name" value="HAT"/>
</dbReference>
<dbReference type="EMBL" id="CP017174">
    <property type="protein sequence ID" value="QDE71278.1"/>
    <property type="molecule type" value="Genomic_DNA"/>
</dbReference>
<dbReference type="Proteomes" id="UP000320179">
    <property type="component" value="Chromosome"/>
</dbReference>
<dbReference type="GO" id="GO:0006396">
    <property type="term" value="P:RNA processing"/>
    <property type="evidence" value="ECO:0007669"/>
    <property type="project" value="InterPro"/>
</dbReference>
<keyword evidence="2" id="KW-0282">Flagellum</keyword>